<dbReference type="EMBL" id="VLLA01000032">
    <property type="protein sequence ID" value="TWI60488.1"/>
    <property type="molecule type" value="Genomic_DNA"/>
</dbReference>
<dbReference type="AlphaFoldDB" id="A0A562QUH2"/>
<proteinExistence type="predicted"/>
<accession>A0A562QUH2</accession>
<organism evidence="1 2">
    <name type="scientific">Bradyrhizobium huanghuaihaiense</name>
    <dbReference type="NCBI Taxonomy" id="990078"/>
    <lineage>
        <taxon>Bacteria</taxon>
        <taxon>Pseudomonadati</taxon>
        <taxon>Pseudomonadota</taxon>
        <taxon>Alphaproteobacteria</taxon>
        <taxon>Hyphomicrobiales</taxon>
        <taxon>Nitrobacteraceae</taxon>
        <taxon>Bradyrhizobium</taxon>
    </lineage>
</organism>
<dbReference type="RefSeq" id="WP_145832085.1">
    <property type="nucleotide sequence ID" value="NZ_VLLA01000032.1"/>
</dbReference>
<name>A0A562QUH2_9BRAD</name>
<sequence length="99" mass="10822">MLRETIHATIDTDVEREIAKLRERCVAAGLDALSANLLIAQASDILSALVNQGRRIADVGSQMEAERELSGEGYLVRLVFTQGARKGLVQRLLEKFKGG</sequence>
<keyword evidence="2" id="KW-1185">Reference proteome</keyword>
<comment type="caution">
    <text evidence="1">The sequence shown here is derived from an EMBL/GenBank/DDBJ whole genome shotgun (WGS) entry which is preliminary data.</text>
</comment>
<evidence type="ECO:0000313" key="1">
    <source>
        <dbReference type="EMBL" id="TWI60488.1"/>
    </source>
</evidence>
<gene>
    <name evidence="1" type="ORF">IQ16_07608</name>
</gene>
<protein>
    <submittedName>
        <fullName evidence="1">Uncharacterized protein</fullName>
    </submittedName>
</protein>
<dbReference type="Proteomes" id="UP000316291">
    <property type="component" value="Unassembled WGS sequence"/>
</dbReference>
<reference evidence="1 2" key="1">
    <citation type="journal article" date="2015" name="Stand. Genomic Sci.">
        <title>Genomic Encyclopedia of Bacterial and Archaeal Type Strains, Phase III: the genomes of soil and plant-associated and newly described type strains.</title>
        <authorList>
            <person name="Whitman W.B."/>
            <person name="Woyke T."/>
            <person name="Klenk H.P."/>
            <person name="Zhou Y."/>
            <person name="Lilburn T.G."/>
            <person name="Beck B.J."/>
            <person name="De Vos P."/>
            <person name="Vandamme P."/>
            <person name="Eisen J.A."/>
            <person name="Garrity G."/>
            <person name="Hugenholtz P."/>
            <person name="Kyrpides N.C."/>
        </authorList>
    </citation>
    <scope>NUCLEOTIDE SEQUENCE [LARGE SCALE GENOMIC DNA]</scope>
    <source>
        <strain evidence="1 2">CGMCC 1.10948</strain>
    </source>
</reference>
<evidence type="ECO:0000313" key="2">
    <source>
        <dbReference type="Proteomes" id="UP000316291"/>
    </source>
</evidence>